<feature type="transmembrane region" description="Helical" evidence="9">
    <location>
        <begin position="37"/>
        <end position="60"/>
    </location>
</feature>
<dbReference type="Pfam" id="PF03609">
    <property type="entry name" value="EII-Sor"/>
    <property type="match status" value="1"/>
</dbReference>
<dbReference type="PANTHER" id="PTHR32502:SF8">
    <property type="entry name" value="N-ACETYLGALACTOSAMINE PERMEASE IIC COMPONENT 1"/>
    <property type="match status" value="1"/>
</dbReference>
<accession>A0A1M6I1C1</accession>
<feature type="transmembrane region" description="Helical" evidence="9">
    <location>
        <begin position="6"/>
        <end position="25"/>
    </location>
</feature>
<evidence type="ECO:0000256" key="2">
    <source>
        <dbReference type="ARBA" id="ARBA00022448"/>
    </source>
</evidence>
<evidence type="ECO:0000256" key="5">
    <source>
        <dbReference type="ARBA" id="ARBA00022683"/>
    </source>
</evidence>
<keyword evidence="5" id="KW-0598">Phosphotransferase system</keyword>
<keyword evidence="4" id="KW-0762">Sugar transport</keyword>
<sequence length="253" mass="26710">MSIDVFQAILIGVVYYLGFNGTPWLTNLGATIANRPLIAGTLVGYILGDPVTGCVIGAAINLPFLATISAGGTVPMDPGLAGTIGTALALAAGATPQVAVVLAVIVGFFGSKLFALRMTVDIKFLHMADKAAAEGDYRKLVFLNIVPPQLFLAFITVIPVALVVYFGADIMTMAVKSLSATPLHVLTVIGGILPAFGIAMNLRAIVSKNIILFFLIGFILQMYFHVPIIVISIIGFIIAVFYIEHSMKNEGAR</sequence>
<evidence type="ECO:0000256" key="7">
    <source>
        <dbReference type="ARBA" id="ARBA00022989"/>
    </source>
</evidence>
<evidence type="ECO:0000256" key="9">
    <source>
        <dbReference type="SAM" id="Phobius"/>
    </source>
</evidence>
<evidence type="ECO:0000256" key="6">
    <source>
        <dbReference type="ARBA" id="ARBA00022692"/>
    </source>
</evidence>
<dbReference type="InterPro" id="IPR050303">
    <property type="entry name" value="GatZ_KbaZ_carbometab"/>
</dbReference>
<feature type="transmembrane region" description="Helical" evidence="9">
    <location>
        <begin position="80"/>
        <end position="109"/>
    </location>
</feature>
<comment type="subcellular location">
    <subcellularLocation>
        <location evidence="1">Cell membrane</location>
        <topology evidence="1">Multi-pass membrane protein</topology>
    </subcellularLocation>
</comment>
<dbReference type="EMBL" id="FQZD01000015">
    <property type="protein sequence ID" value="SHJ28227.1"/>
    <property type="molecule type" value="Genomic_DNA"/>
</dbReference>
<keyword evidence="8 9" id="KW-0472">Membrane</keyword>
<gene>
    <name evidence="10" type="ORF">SAMN02745170_02166</name>
</gene>
<evidence type="ECO:0000256" key="3">
    <source>
        <dbReference type="ARBA" id="ARBA00022475"/>
    </source>
</evidence>
<feature type="transmembrane region" description="Helical" evidence="9">
    <location>
        <begin position="180"/>
        <end position="198"/>
    </location>
</feature>
<proteinExistence type="predicted"/>
<dbReference type="RefSeq" id="WP_149734909.1">
    <property type="nucleotide sequence ID" value="NZ_FQZD01000015.1"/>
</dbReference>
<feature type="transmembrane region" description="Helical" evidence="9">
    <location>
        <begin position="150"/>
        <end position="168"/>
    </location>
</feature>
<evidence type="ECO:0000313" key="10">
    <source>
        <dbReference type="EMBL" id="SHJ28227.1"/>
    </source>
</evidence>
<evidence type="ECO:0000256" key="4">
    <source>
        <dbReference type="ARBA" id="ARBA00022597"/>
    </source>
</evidence>
<keyword evidence="3" id="KW-1003">Cell membrane</keyword>
<dbReference type="PANTHER" id="PTHR32502">
    <property type="entry name" value="N-ACETYLGALACTOSAMINE PERMEASE II COMPONENT-RELATED"/>
    <property type="match status" value="1"/>
</dbReference>
<dbReference type="OrthoDB" id="9815089at2"/>
<evidence type="ECO:0000313" key="11">
    <source>
        <dbReference type="Proteomes" id="UP000322917"/>
    </source>
</evidence>
<dbReference type="AlphaFoldDB" id="A0A1M6I1C1"/>
<dbReference type="Proteomes" id="UP000322917">
    <property type="component" value="Unassembled WGS sequence"/>
</dbReference>
<dbReference type="GO" id="GO:0005886">
    <property type="term" value="C:plasma membrane"/>
    <property type="evidence" value="ECO:0007669"/>
    <property type="project" value="UniProtKB-SubCell"/>
</dbReference>
<dbReference type="PROSITE" id="PS51106">
    <property type="entry name" value="PTS_EIIC_TYPE_4"/>
    <property type="match status" value="1"/>
</dbReference>
<evidence type="ECO:0000256" key="1">
    <source>
        <dbReference type="ARBA" id="ARBA00004651"/>
    </source>
</evidence>
<dbReference type="GO" id="GO:0009401">
    <property type="term" value="P:phosphoenolpyruvate-dependent sugar phosphotransferase system"/>
    <property type="evidence" value="ECO:0007669"/>
    <property type="project" value="UniProtKB-KW"/>
</dbReference>
<evidence type="ECO:0000256" key="8">
    <source>
        <dbReference type="ARBA" id="ARBA00023136"/>
    </source>
</evidence>
<keyword evidence="11" id="KW-1185">Reference proteome</keyword>
<feature type="transmembrane region" description="Helical" evidence="9">
    <location>
        <begin position="210"/>
        <end position="243"/>
    </location>
</feature>
<dbReference type="InterPro" id="IPR004700">
    <property type="entry name" value="PTS_IIC_man"/>
</dbReference>
<keyword evidence="6 9" id="KW-0812">Transmembrane</keyword>
<keyword evidence="7 9" id="KW-1133">Transmembrane helix</keyword>
<protein>
    <submittedName>
        <fullName evidence="10">PTS system, mannose-specific IIC component</fullName>
    </submittedName>
</protein>
<keyword evidence="2" id="KW-0813">Transport</keyword>
<organism evidence="10 11">
    <name type="scientific">Propionispora hippei DSM 15287</name>
    <dbReference type="NCBI Taxonomy" id="1123003"/>
    <lineage>
        <taxon>Bacteria</taxon>
        <taxon>Bacillati</taxon>
        <taxon>Bacillota</taxon>
        <taxon>Negativicutes</taxon>
        <taxon>Selenomonadales</taxon>
        <taxon>Sporomusaceae</taxon>
        <taxon>Propionispora</taxon>
    </lineage>
</organism>
<name>A0A1M6I1C1_9FIRM</name>
<reference evidence="10 11" key="1">
    <citation type="submission" date="2016-11" db="EMBL/GenBank/DDBJ databases">
        <authorList>
            <person name="Varghese N."/>
            <person name="Submissions S."/>
        </authorList>
    </citation>
    <scope>NUCLEOTIDE SEQUENCE [LARGE SCALE GENOMIC DNA]</scope>
    <source>
        <strain evidence="10 11">DSM 15287</strain>
    </source>
</reference>